<dbReference type="RefSeq" id="WP_149495568.1">
    <property type="nucleotide sequence ID" value="NZ_CP141221.1"/>
</dbReference>
<comment type="caution">
    <text evidence="2">The sequence shown here is derived from an EMBL/GenBank/DDBJ whole genome shotgun (WGS) entry which is preliminary data.</text>
</comment>
<name>A0ABT7PG98_9BACT</name>
<evidence type="ECO:0000259" key="1">
    <source>
        <dbReference type="Pfam" id="PF00144"/>
    </source>
</evidence>
<dbReference type="EC" id="3.1.1.103" evidence="2"/>
<dbReference type="InterPro" id="IPR052907">
    <property type="entry name" value="Beta-lactamase/esterase"/>
</dbReference>
<proteinExistence type="predicted"/>
<evidence type="ECO:0000313" key="2">
    <source>
        <dbReference type="EMBL" id="MDM4015500.1"/>
    </source>
</evidence>
<dbReference type="Gene3D" id="3.40.710.10">
    <property type="entry name" value="DD-peptidase/beta-lactamase superfamily"/>
    <property type="match status" value="1"/>
</dbReference>
<dbReference type="PANTHER" id="PTHR43319">
    <property type="entry name" value="BETA-LACTAMASE-RELATED"/>
    <property type="match status" value="1"/>
</dbReference>
<protein>
    <submittedName>
        <fullName evidence="2">Serine hydrolase domain-containing protein</fullName>
        <ecNumber evidence="2">3.1.1.103</ecNumber>
    </submittedName>
</protein>
<dbReference type="PANTHER" id="PTHR43319:SF3">
    <property type="entry name" value="BETA-LACTAMASE-RELATED DOMAIN-CONTAINING PROTEIN"/>
    <property type="match status" value="1"/>
</dbReference>
<dbReference type="InterPro" id="IPR012338">
    <property type="entry name" value="Beta-lactam/transpept-like"/>
</dbReference>
<gene>
    <name evidence="2" type="ORF">QTN89_08680</name>
</gene>
<accession>A0ABT7PG98</accession>
<evidence type="ECO:0000313" key="3">
    <source>
        <dbReference type="Proteomes" id="UP001239462"/>
    </source>
</evidence>
<keyword evidence="2" id="KW-0378">Hydrolase</keyword>
<organism evidence="2 3">
    <name type="scientific">Roseiconus lacunae</name>
    <dbReference type="NCBI Taxonomy" id="2605694"/>
    <lineage>
        <taxon>Bacteria</taxon>
        <taxon>Pseudomonadati</taxon>
        <taxon>Planctomycetota</taxon>
        <taxon>Planctomycetia</taxon>
        <taxon>Pirellulales</taxon>
        <taxon>Pirellulaceae</taxon>
        <taxon>Roseiconus</taxon>
    </lineage>
</organism>
<dbReference type="EMBL" id="JASZZN010000005">
    <property type="protein sequence ID" value="MDM4015500.1"/>
    <property type="molecule type" value="Genomic_DNA"/>
</dbReference>
<feature type="domain" description="Beta-lactamase-related" evidence="1">
    <location>
        <begin position="32"/>
        <end position="392"/>
    </location>
</feature>
<dbReference type="SUPFAM" id="SSF56601">
    <property type="entry name" value="beta-lactamase/transpeptidase-like"/>
    <property type="match status" value="1"/>
</dbReference>
<sequence>MRTIPRESPAIKYLAINGTVEAGYEPVAEAFADNFRRRRERGAACTIYHRGQKVVDIWAGTRCHRSEAEWERETLSLVFSVTKGMAAAAMAVAHGKGYFELDAPVADYWPEFGTAGKSSITVRQLMSHQAGVITIDRPVTPQDLADHDRMGRWLAQQEPLWKPGQYHGYHTFTLGWYQNELIRRTDPQGRTLGQFFDAEIARPLDADFYIGLPESVPDHQISRTHGYHKIKALAHLNELPPGMIAAGIWPRSLTARSVKFMRLGDPATLADPKFRRVEIPSAGGFGQARAVARIYDVLARGGQELGLDGKTFGELCRPATMPERGSRDVVLKLNVGYGFGFSKPSDGFQFGSDEAAFGCPGAGGCFAMADPSTELAFAYLTNTMSFRIFDDPRERAVREAMYRCAGASTLNHTRAA</sequence>
<dbReference type="InterPro" id="IPR001466">
    <property type="entry name" value="Beta-lactam-related"/>
</dbReference>
<dbReference type="Proteomes" id="UP001239462">
    <property type="component" value="Unassembled WGS sequence"/>
</dbReference>
<reference evidence="2 3" key="1">
    <citation type="submission" date="2023-06" db="EMBL/GenBank/DDBJ databases">
        <title>Roseiconus lacunae JC819 isolated from Gulf of Mannar region, Tamil Nadu.</title>
        <authorList>
            <person name="Pk S."/>
            <person name="Ch S."/>
            <person name="Ch V.R."/>
        </authorList>
    </citation>
    <scope>NUCLEOTIDE SEQUENCE [LARGE SCALE GENOMIC DNA]</scope>
    <source>
        <strain evidence="2 3">JC819</strain>
    </source>
</reference>
<dbReference type="Pfam" id="PF00144">
    <property type="entry name" value="Beta-lactamase"/>
    <property type="match status" value="1"/>
</dbReference>
<dbReference type="GO" id="GO:0016787">
    <property type="term" value="F:hydrolase activity"/>
    <property type="evidence" value="ECO:0007669"/>
    <property type="project" value="UniProtKB-KW"/>
</dbReference>
<keyword evidence="3" id="KW-1185">Reference proteome</keyword>